<evidence type="ECO:0000313" key="2">
    <source>
        <dbReference type="Proteomes" id="UP000316921"/>
    </source>
</evidence>
<dbReference type="Proteomes" id="UP000316921">
    <property type="component" value="Chromosome"/>
</dbReference>
<organism evidence="1 2">
    <name type="scientific">Engelhardtia mirabilis</name>
    <dbReference type="NCBI Taxonomy" id="2528011"/>
    <lineage>
        <taxon>Bacteria</taxon>
        <taxon>Pseudomonadati</taxon>
        <taxon>Planctomycetota</taxon>
        <taxon>Planctomycetia</taxon>
        <taxon>Planctomycetia incertae sedis</taxon>
        <taxon>Engelhardtia</taxon>
    </lineage>
</organism>
<dbReference type="EMBL" id="CP036287">
    <property type="protein sequence ID" value="QDU65642.1"/>
    <property type="molecule type" value="Genomic_DNA"/>
</dbReference>
<proteinExistence type="predicted"/>
<accession>A0A518BFA8</accession>
<dbReference type="AlphaFoldDB" id="A0A518BFA8"/>
<name>A0A518BFA8_9BACT</name>
<reference evidence="1 2" key="1">
    <citation type="submission" date="2019-02" db="EMBL/GenBank/DDBJ databases">
        <title>Deep-cultivation of Planctomycetes and their phenomic and genomic characterization uncovers novel biology.</title>
        <authorList>
            <person name="Wiegand S."/>
            <person name="Jogler M."/>
            <person name="Boedeker C."/>
            <person name="Pinto D."/>
            <person name="Vollmers J."/>
            <person name="Rivas-Marin E."/>
            <person name="Kohn T."/>
            <person name="Peeters S.H."/>
            <person name="Heuer A."/>
            <person name="Rast P."/>
            <person name="Oberbeckmann S."/>
            <person name="Bunk B."/>
            <person name="Jeske O."/>
            <person name="Meyerdierks A."/>
            <person name="Storesund J.E."/>
            <person name="Kallscheuer N."/>
            <person name="Luecker S."/>
            <person name="Lage O.M."/>
            <person name="Pohl T."/>
            <person name="Merkel B.J."/>
            <person name="Hornburger P."/>
            <person name="Mueller R.-W."/>
            <person name="Bruemmer F."/>
            <person name="Labrenz M."/>
            <person name="Spormann A.M."/>
            <person name="Op den Camp H."/>
            <person name="Overmann J."/>
            <person name="Amann R."/>
            <person name="Jetten M.S.M."/>
            <person name="Mascher T."/>
            <person name="Medema M.H."/>
            <person name="Devos D.P."/>
            <person name="Kaster A.-K."/>
            <person name="Ovreas L."/>
            <person name="Rohde M."/>
            <person name="Galperin M.Y."/>
            <person name="Jogler C."/>
        </authorList>
    </citation>
    <scope>NUCLEOTIDE SEQUENCE [LARGE SCALE GENOMIC DNA]</scope>
    <source>
        <strain evidence="1 2">Pla133</strain>
    </source>
</reference>
<dbReference type="InterPro" id="IPR005358">
    <property type="entry name" value="Puta_zinc/iron-chelating_dom"/>
</dbReference>
<dbReference type="KEGG" id="pbap:Pla133_07070"/>
<sequence>MTATTSEALAVAPCVRCAKVQRTCCQRAEILLTEGDVARIAAHTGSDTFFEHRAPEAADYVEFDEDDPDWVGLTVRADGQRRMLRRAENGDCGFLGAAGCVLPTETRPLVCRLYPWDYTAEGLLESAGEYCPTELFGGLEPMNVVLGIETADARRWHVQLYEELRHGTA</sequence>
<evidence type="ECO:0008006" key="3">
    <source>
        <dbReference type="Google" id="ProtNLM"/>
    </source>
</evidence>
<keyword evidence="2" id="KW-1185">Reference proteome</keyword>
<protein>
    <recommendedName>
        <fullName evidence="3">Flagellin N-methylase</fullName>
    </recommendedName>
</protein>
<gene>
    <name evidence="1" type="ORF">Pla133_07070</name>
</gene>
<evidence type="ECO:0000313" key="1">
    <source>
        <dbReference type="EMBL" id="QDU65642.1"/>
    </source>
</evidence>
<dbReference type="RefSeq" id="WP_419192082.1">
    <property type="nucleotide sequence ID" value="NZ_CP036287.1"/>
</dbReference>
<dbReference type="Pfam" id="PF03692">
    <property type="entry name" value="CxxCxxCC"/>
    <property type="match status" value="1"/>
</dbReference>